<evidence type="ECO:0000259" key="2">
    <source>
        <dbReference type="Pfam" id="PF14242"/>
    </source>
</evidence>
<feature type="compositionally biased region" description="Acidic residues" evidence="1">
    <location>
        <begin position="1"/>
        <end position="18"/>
    </location>
</feature>
<organism evidence="3">
    <name type="scientific">marine metagenome</name>
    <dbReference type="NCBI Taxonomy" id="408172"/>
    <lineage>
        <taxon>unclassified sequences</taxon>
        <taxon>metagenomes</taxon>
        <taxon>ecological metagenomes</taxon>
    </lineage>
</organism>
<gene>
    <name evidence="3" type="ORF">METZ01_LOCUS194466</name>
</gene>
<feature type="domain" description="DUF4342" evidence="2">
    <location>
        <begin position="22"/>
        <end position="94"/>
    </location>
</feature>
<sequence length="104" mass="11281">MDDDDSIETDSQIEEETEPGIREEHKVSGDTVITKIKELIHQGNVRRIIIKNDDGRSLIELPLSMGVVGTILAPTWAAIGAVAALVASCSIEVEQEPDPDTVED</sequence>
<feature type="region of interest" description="Disordered" evidence="1">
    <location>
        <begin position="1"/>
        <end position="27"/>
    </location>
</feature>
<name>A0A382DU46_9ZZZZ</name>
<dbReference type="Pfam" id="PF14242">
    <property type="entry name" value="DUF4342"/>
    <property type="match status" value="1"/>
</dbReference>
<reference evidence="3" key="1">
    <citation type="submission" date="2018-05" db="EMBL/GenBank/DDBJ databases">
        <authorList>
            <person name="Lanie J.A."/>
            <person name="Ng W.-L."/>
            <person name="Kazmierczak K.M."/>
            <person name="Andrzejewski T.M."/>
            <person name="Davidsen T.M."/>
            <person name="Wayne K.J."/>
            <person name="Tettelin H."/>
            <person name="Glass J.I."/>
            <person name="Rusch D."/>
            <person name="Podicherti R."/>
            <person name="Tsui H.-C.T."/>
            <person name="Winkler M.E."/>
        </authorList>
    </citation>
    <scope>NUCLEOTIDE SEQUENCE</scope>
</reference>
<proteinExistence type="predicted"/>
<evidence type="ECO:0000256" key="1">
    <source>
        <dbReference type="SAM" id="MobiDB-lite"/>
    </source>
</evidence>
<accession>A0A382DU46</accession>
<dbReference type="EMBL" id="UINC01040979">
    <property type="protein sequence ID" value="SVB41612.1"/>
    <property type="molecule type" value="Genomic_DNA"/>
</dbReference>
<evidence type="ECO:0000313" key="3">
    <source>
        <dbReference type="EMBL" id="SVB41612.1"/>
    </source>
</evidence>
<dbReference type="InterPro" id="IPR025642">
    <property type="entry name" value="DUF4342"/>
</dbReference>
<dbReference type="AlphaFoldDB" id="A0A382DU46"/>
<protein>
    <recommendedName>
        <fullName evidence="2">DUF4342 domain-containing protein</fullName>
    </recommendedName>
</protein>